<protein>
    <submittedName>
        <fullName evidence="1">Uncharacterized protein</fullName>
    </submittedName>
</protein>
<gene>
    <name evidence="1" type="ORF">NCTC11429_02883</name>
</gene>
<evidence type="ECO:0000313" key="1">
    <source>
        <dbReference type="EMBL" id="VTR43556.1"/>
    </source>
</evidence>
<dbReference type="RefSeq" id="WP_028071641.1">
    <property type="nucleotide sequence ID" value="NZ_LR590484.1"/>
</dbReference>
<dbReference type="Proteomes" id="UP000308196">
    <property type="component" value="Chromosome"/>
</dbReference>
<dbReference type="NCBIfam" id="NF042945">
    <property type="entry name" value="DUF4297_antiphage"/>
    <property type="match status" value="1"/>
</dbReference>
<organism evidence="1 2">
    <name type="scientific">Sphingobacterium thalpophilum</name>
    <dbReference type="NCBI Taxonomy" id="259"/>
    <lineage>
        <taxon>Bacteria</taxon>
        <taxon>Pseudomonadati</taxon>
        <taxon>Bacteroidota</taxon>
        <taxon>Sphingobacteriia</taxon>
        <taxon>Sphingobacteriales</taxon>
        <taxon>Sphingobacteriaceae</taxon>
        <taxon>Sphingobacterium</taxon>
    </lineage>
</organism>
<dbReference type="AlphaFoldDB" id="A0A4U9V9X6"/>
<dbReference type="GeneID" id="78463580"/>
<dbReference type="STRING" id="1123265.GCA_000686625_05118"/>
<accession>A0A4U9V9X6</accession>
<proteinExistence type="predicted"/>
<reference evidence="1 2" key="1">
    <citation type="submission" date="2019-05" db="EMBL/GenBank/DDBJ databases">
        <authorList>
            <consortium name="Pathogen Informatics"/>
        </authorList>
    </citation>
    <scope>NUCLEOTIDE SEQUENCE [LARGE SCALE GENOMIC DNA]</scope>
    <source>
        <strain evidence="1 2">NCTC11429</strain>
    </source>
</reference>
<sequence>MADRSAIDTIKGYFYQFDYTILSLLKLSQDTDAITIEGIEDIDISTATEESAIQCKYYSKTEYNHSVIAEPIRWMLSHFAEYKKGKAPEIKYILRGHYKSGHDKLSLPINTQFLKTHFLTYNRTVKEVKKTFEHHNILGLTDTDLQEFIKVLEIDINAEDFENQYKEIVQLLKSYYSCSEFTAEHFFYNNALRAVKELSIKKSLKSRRVNKADFFQLIDKRQILFHEWFVIKNGEKKHFANLKKEFFTFLNVSSFERIFIIEIDTNQYTRVELKELIFIISKKWSKISKREPKPFCPYIYIHNINEKELIELKKELLSEDFKFIDGYNFNGADFNPSSIVQRADYSNQIKIKFINKITFIDGVLKATKGTKELYQFYLKQPFYQNDQASIKHIQIQINQLSNIKNII</sequence>
<name>A0A4U9V9X6_9SPHI</name>
<dbReference type="EMBL" id="LR590484">
    <property type="protein sequence ID" value="VTR43556.1"/>
    <property type="molecule type" value="Genomic_DNA"/>
</dbReference>
<evidence type="ECO:0000313" key="2">
    <source>
        <dbReference type="Proteomes" id="UP000308196"/>
    </source>
</evidence>
<dbReference type="KEGG" id="stha:NCTC11429_02883"/>